<gene>
    <name evidence="7" type="ORF">OPS25_07770</name>
</gene>
<organism evidence="7 8">
    <name type="scientific">Alteromonas aquimaris</name>
    <dbReference type="NCBI Taxonomy" id="2998417"/>
    <lineage>
        <taxon>Bacteria</taxon>
        <taxon>Pseudomonadati</taxon>
        <taxon>Pseudomonadota</taxon>
        <taxon>Gammaproteobacteria</taxon>
        <taxon>Alteromonadales</taxon>
        <taxon>Alteromonadaceae</taxon>
        <taxon>Alteromonas/Salinimonas group</taxon>
        <taxon>Alteromonas</taxon>
    </lineage>
</organism>
<keyword evidence="2" id="KW-1003">Cell membrane</keyword>
<dbReference type="Proteomes" id="UP001142810">
    <property type="component" value="Unassembled WGS sequence"/>
</dbReference>
<keyword evidence="8" id="KW-1185">Reference proteome</keyword>
<evidence type="ECO:0000256" key="5">
    <source>
        <dbReference type="ARBA" id="ARBA00023136"/>
    </source>
</evidence>
<evidence type="ECO:0000256" key="3">
    <source>
        <dbReference type="ARBA" id="ARBA00022692"/>
    </source>
</evidence>
<feature type="transmembrane region" description="Helical" evidence="6">
    <location>
        <begin position="135"/>
        <end position="153"/>
    </location>
</feature>
<evidence type="ECO:0000256" key="1">
    <source>
        <dbReference type="ARBA" id="ARBA00004651"/>
    </source>
</evidence>
<evidence type="ECO:0000313" key="7">
    <source>
        <dbReference type="EMBL" id="MCW8108388.1"/>
    </source>
</evidence>
<keyword evidence="3 6" id="KW-0812">Transmembrane</keyword>
<feature type="transmembrane region" description="Helical" evidence="6">
    <location>
        <begin position="160"/>
        <end position="179"/>
    </location>
</feature>
<feature type="transmembrane region" description="Helical" evidence="6">
    <location>
        <begin position="191"/>
        <end position="211"/>
    </location>
</feature>
<evidence type="ECO:0000256" key="4">
    <source>
        <dbReference type="ARBA" id="ARBA00022989"/>
    </source>
</evidence>
<comment type="caution">
    <text evidence="7">The sequence shown here is derived from an EMBL/GenBank/DDBJ whole genome shotgun (WGS) entry which is preliminary data.</text>
</comment>
<accession>A0ABT3P6J5</accession>
<name>A0ABT3P6J5_9ALTE</name>
<feature type="transmembrane region" description="Helical" evidence="6">
    <location>
        <begin position="71"/>
        <end position="92"/>
    </location>
</feature>
<dbReference type="Pfam" id="PF01810">
    <property type="entry name" value="LysE"/>
    <property type="match status" value="1"/>
</dbReference>
<proteinExistence type="predicted"/>
<reference evidence="7" key="1">
    <citation type="submission" date="2022-11" db="EMBL/GenBank/DDBJ databases">
        <title>Alteromonas sp. nov., isolated from sea water of the Qingdao.</title>
        <authorList>
            <person name="Wang Q."/>
        </authorList>
    </citation>
    <scope>NUCLEOTIDE SEQUENCE</scope>
    <source>
        <strain evidence="7">ASW11-7</strain>
    </source>
</reference>
<dbReference type="RefSeq" id="WP_265617110.1">
    <property type="nucleotide sequence ID" value="NZ_JAPFRD010000010.1"/>
</dbReference>
<evidence type="ECO:0000256" key="6">
    <source>
        <dbReference type="SAM" id="Phobius"/>
    </source>
</evidence>
<dbReference type="PIRSF" id="PIRSF006324">
    <property type="entry name" value="LeuE"/>
    <property type="match status" value="1"/>
</dbReference>
<dbReference type="InterPro" id="IPR001123">
    <property type="entry name" value="LeuE-type"/>
</dbReference>
<dbReference type="PANTHER" id="PTHR30086:SF21">
    <property type="entry name" value="TRANSPORT PROTEIN"/>
    <property type="match status" value="1"/>
</dbReference>
<keyword evidence="5 6" id="KW-0472">Membrane</keyword>
<dbReference type="PANTHER" id="PTHR30086">
    <property type="entry name" value="ARGININE EXPORTER PROTEIN ARGO"/>
    <property type="match status" value="1"/>
</dbReference>
<sequence>MPWLDEFITIALVHLVAVASPGPDFAIVVRNSVAFGRRVAMWTSIGIGLGILLHVAYSLVGLSVVIQTTPWLFATISYLAAAYLLYLAYGALRSGPGGESPVMQNTKTGENACARLSAKRALWMGFLTNGLNPKATLFFLSLFTAIISVDTPLAVKTFYGVYLAIATGAWFCFLSYLLSTSKVANLIGTKGYWLDRIMGVLLIGLAAKLVWI</sequence>
<dbReference type="EMBL" id="JAPFRD010000010">
    <property type="protein sequence ID" value="MCW8108388.1"/>
    <property type="molecule type" value="Genomic_DNA"/>
</dbReference>
<evidence type="ECO:0000313" key="8">
    <source>
        <dbReference type="Proteomes" id="UP001142810"/>
    </source>
</evidence>
<comment type="subcellular location">
    <subcellularLocation>
        <location evidence="1">Cell membrane</location>
        <topology evidence="1">Multi-pass membrane protein</topology>
    </subcellularLocation>
</comment>
<keyword evidence="4 6" id="KW-1133">Transmembrane helix</keyword>
<feature type="transmembrane region" description="Helical" evidence="6">
    <location>
        <begin position="42"/>
        <end position="64"/>
    </location>
</feature>
<evidence type="ECO:0000256" key="2">
    <source>
        <dbReference type="ARBA" id="ARBA00022475"/>
    </source>
</evidence>
<protein>
    <submittedName>
        <fullName evidence="7">LysE family translocator</fullName>
    </submittedName>
</protein>